<dbReference type="OrthoDB" id="4329349at2759"/>
<reference evidence="9" key="1">
    <citation type="submission" date="2020-04" db="EMBL/GenBank/DDBJ databases">
        <title>Genome Assembly and Annotation of Botryosphaeria dothidea sdau 11-99, a Latent Pathogen of Apple Fruit Ring Rot in China.</title>
        <authorList>
            <person name="Yu C."/>
            <person name="Diao Y."/>
            <person name="Lu Q."/>
            <person name="Zhao J."/>
            <person name="Cui S."/>
            <person name="Peng C."/>
            <person name="He B."/>
            <person name="Liu H."/>
        </authorList>
    </citation>
    <scope>NUCLEOTIDE SEQUENCE [LARGE SCALE GENOMIC DNA]</scope>
    <source>
        <strain evidence="9">Sdau11-99</strain>
    </source>
</reference>
<protein>
    <submittedName>
        <fullName evidence="9">Cation diffusion facilitator 1 protein</fullName>
    </submittedName>
</protein>
<feature type="domain" description="Rhodopsin" evidence="8">
    <location>
        <begin position="34"/>
        <end position="275"/>
    </location>
</feature>
<keyword evidence="2 7" id="KW-0812">Transmembrane</keyword>
<dbReference type="GO" id="GO:0016020">
    <property type="term" value="C:membrane"/>
    <property type="evidence" value="ECO:0007669"/>
    <property type="project" value="UniProtKB-SubCell"/>
</dbReference>
<evidence type="ECO:0000256" key="7">
    <source>
        <dbReference type="SAM" id="Phobius"/>
    </source>
</evidence>
<evidence type="ECO:0000256" key="4">
    <source>
        <dbReference type="ARBA" id="ARBA00023136"/>
    </source>
</evidence>
<evidence type="ECO:0000256" key="6">
    <source>
        <dbReference type="SAM" id="MobiDB-lite"/>
    </source>
</evidence>
<keyword evidence="4 7" id="KW-0472">Membrane</keyword>
<gene>
    <name evidence="9" type="ORF">GTA08_BOTSDO12977</name>
</gene>
<comment type="similarity">
    <text evidence="5">Belongs to the SAT4 family.</text>
</comment>
<proteinExistence type="inferred from homology"/>
<evidence type="ECO:0000256" key="2">
    <source>
        <dbReference type="ARBA" id="ARBA00022692"/>
    </source>
</evidence>
<feature type="transmembrane region" description="Helical" evidence="7">
    <location>
        <begin position="20"/>
        <end position="37"/>
    </location>
</feature>
<dbReference type="PANTHER" id="PTHR33048">
    <property type="entry name" value="PTH11-LIKE INTEGRAL MEMBRANE PROTEIN (AFU_ORTHOLOGUE AFUA_5G11245)"/>
    <property type="match status" value="1"/>
</dbReference>
<dbReference type="AlphaFoldDB" id="A0A8H4J445"/>
<feature type="compositionally biased region" description="Polar residues" evidence="6">
    <location>
        <begin position="349"/>
        <end position="384"/>
    </location>
</feature>
<accession>A0A8H4J445</accession>
<feature type="compositionally biased region" description="Gly residues" evidence="6">
    <location>
        <begin position="424"/>
        <end position="445"/>
    </location>
</feature>
<sequence>MVEMNSSVHLEKDASFLNEIWAWFVIGCAVIALRYIVRIRTVGFRGFAGDDWVTVLTIGFYTMDAALVHIVYHTGANADLTTAIVGTLTDEQISQFVYGSRCETAAWYSYTALIWCMKFTMLFFYKRLTLGTFQNRLIKYLFWLCGVTYLAVFLTITFGCFPIQDNWRVKPLPGKQCTFKVQNLLVTVVLNIITDAAILVIPIPMLWRLNVSLSRKLAIAALLSSGVFVISAAVVRAVLTLGAAPSALNINRWGVRETIIGLLTVNVPILKPLFSAAFWRLGPYRPTASKNASSGGGGTSTAGLPWGSRGGGGGSKVTRHHSKSFGGARHNGTFELRSASEGEDDDRASTYSKENPSVSVARVPSQSGSEEAIVRTTSPPATRTFSRDLEAGGRDSEAEGRIGLGTVLVETTYEIRTSQRGQADGLGGRGSGTWGRTGSARGGVVGYDSRCEAMGQH</sequence>
<feature type="transmembrane region" description="Helical" evidence="7">
    <location>
        <begin position="219"/>
        <end position="239"/>
    </location>
</feature>
<evidence type="ECO:0000256" key="3">
    <source>
        <dbReference type="ARBA" id="ARBA00022989"/>
    </source>
</evidence>
<evidence type="ECO:0000259" key="8">
    <source>
        <dbReference type="Pfam" id="PF20684"/>
    </source>
</evidence>
<feature type="region of interest" description="Disordered" evidence="6">
    <location>
        <begin position="420"/>
        <end position="445"/>
    </location>
</feature>
<evidence type="ECO:0000256" key="1">
    <source>
        <dbReference type="ARBA" id="ARBA00004141"/>
    </source>
</evidence>
<dbReference type="Pfam" id="PF20684">
    <property type="entry name" value="Fung_rhodopsin"/>
    <property type="match status" value="1"/>
</dbReference>
<feature type="compositionally biased region" description="Basic and acidic residues" evidence="6">
    <location>
        <begin position="385"/>
        <end position="397"/>
    </location>
</feature>
<evidence type="ECO:0000313" key="10">
    <source>
        <dbReference type="Proteomes" id="UP000572817"/>
    </source>
</evidence>
<comment type="subcellular location">
    <subcellularLocation>
        <location evidence="1">Membrane</location>
        <topology evidence="1">Multi-pass membrane protein</topology>
    </subcellularLocation>
</comment>
<keyword evidence="10" id="KW-1185">Reference proteome</keyword>
<feature type="transmembrane region" description="Helical" evidence="7">
    <location>
        <begin position="105"/>
        <end position="125"/>
    </location>
</feature>
<feature type="transmembrane region" description="Helical" evidence="7">
    <location>
        <begin position="184"/>
        <end position="207"/>
    </location>
</feature>
<keyword evidence="3 7" id="KW-1133">Transmembrane helix</keyword>
<feature type="region of interest" description="Disordered" evidence="6">
    <location>
        <begin position="288"/>
        <end position="397"/>
    </location>
</feature>
<dbReference type="InterPro" id="IPR052337">
    <property type="entry name" value="SAT4-like"/>
</dbReference>
<name>A0A8H4J445_9PEZI</name>
<dbReference type="EMBL" id="WWBZ02000009">
    <property type="protein sequence ID" value="KAF4311452.1"/>
    <property type="molecule type" value="Genomic_DNA"/>
</dbReference>
<organism evidence="9 10">
    <name type="scientific">Botryosphaeria dothidea</name>
    <dbReference type="NCBI Taxonomy" id="55169"/>
    <lineage>
        <taxon>Eukaryota</taxon>
        <taxon>Fungi</taxon>
        <taxon>Dikarya</taxon>
        <taxon>Ascomycota</taxon>
        <taxon>Pezizomycotina</taxon>
        <taxon>Dothideomycetes</taxon>
        <taxon>Dothideomycetes incertae sedis</taxon>
        <taxon>Botryosphaeriales</taxon>
        <taxon>Botryosphaeriaceae</taxon>
        <taxon>Botryosphaeria</taxon>
    </lineage>
</organism>
<dbReference type="InterPro" id="IPR049326">
    <property type="entry name" value="Rhodopsin_dom_fungi"/>
</dbReference>
<feature type="transmembrane region" description="Helical" evidence="7">
    <location>
        <begin position="137"/>
        <end position="164"/>
    </location>
</feature>
<evidence type="ECO:0000256" key="5">
    <source>
        <dbReference type="ARBA" id="ARBA00038359"/>
    </source>
</evidence>
<evidence type="ECO:0000313" key="9">
    <source>
        <dbReference type="EMBL" id="KAF4311452.1"/>
    </source>
</evidence>
<dbReference type="Proteomes" id="UP000572817">
    <property type="component" value="Unassembled WGS sequence"/>
</dbReference>
<comment type="caution">
    <text evidence="9">The sequence shown here is derived from an EMBL/GenBank/DDBJ whole genome shotgun (WGS) entry which is preliminary data.</text>
</comment>
<dbReference type="PANTHER" id="PTHR33048:SF2">
    <property type="entry name" value="SRPK"/>
    <property type="match status" value="1"/>
</dbReference>
<feature type="transmembrane region" description="Helical" evidence="7">
    <location>
        <begin position="259"/>
        <end position="281"/>
    </location>
</feature>